<organism evidence="3">
    <name type="scientific">Bacillus amyloliquefaciens</name>
    <name type="common">Bacillus velezensis</name>
    <dbReference type="NCBI Taxonomy" id="1390"/>
    <lineage>
        <taxon>Bacteria</taxon>
        <taxon>Bacillati</taxon>
        <taxon>Bacillota</taxon>
        <taxon>Bacilli</taxon>
        <taxon>Bacillales</taxon>
        <taxon>Bacillaceae</taxon>
        <taxon>Bacillus</taxon>
        <taxon>Bacillus amyloliquefaciens group</taxon>
    </lineage>
</organism>
<feature type="domain" description="SIS" evidence="2">
    <location>
        <begin position="29"/>
        <end position="172"/>
    </location>
</feature>
<evidence type="ECO:0000313" key="3">
    <source>
        <dbReference type="EMBL" id="QFG70491.1"/>
    </source>
</evidence>
<dbReference type="Gene3D" id="3.40.50.10490">
    <property type="entry name" value="Glucose-6-phosphate isomerase like protein, domain 1"/>
    <property type="match status" value="1"/>
</dbReference>
<evidence type="ECO:0000256" key="1">
    <source>
        <dbReference type="ARBA" id="ARBA00009235"/>
    </source>
</evidence>
<name>A0A5P6A7K5_BACAM</name>
<keyword evidence="3" id="KW-0413">Isomerase</keyword>
<reference evidence="3" key="1">
    <citation type="submission" date="2019-02" db="EMBL/GenBank/DDBJ databases">
        <title>Surfactin genes in AB2.0 and TSBSO3.8 strains.</title>
        <authorList>
            <person name="Seldin L."/>
        </authorList>
    </citation>
    <scope>NUCLEOTIDE SEQUENCE</scope>
    <source>
        <strain evidence="3">TSBSO3.8</strain>
    </source>
</reference>
<evidence type="ECO:0000313" key="4">
    <source>
        <dbReference type="EMBL" id="QFG70534.1"/>
    </source>
</evidence>
<dbReference type="AlphaFoldDB" id="A0A5P6A7K5"/>
<dbReference type="PROSITE" id="PS51464">
    <property type="entry name" value="SIS"/>
    <property type="match status" value="1"/>
</dbReference>
<protein>
    <submittedName>
        <fullName evidence="3">6-phospho-3-hexuloisomerase</fullName>
        <ecNumber evidence="3">5.3.1.27</ecNumber>
    </submittedName>
</protein>
<evidence type="ECO:0000259" key="2">
    <source>
        <dbReference type="PROSITE" id="PS51464"/>
    </source>
</evidence>
<comment type="similarity">
    <text evidence="1">Belongs to the SIS family. PHI subfamily.</text>
</comment>
<dbReference type="InterPro" id="IPR001347">
    <property type="entry name" value="SIS_dom"/>
</dbReference>
<dbReference type="CDD" id="cd05005">
    <property type="entry name" value="SIS_PHI"/>
    <property type="match status" value="1"/>
</dbReference>
<dbReference type="EMBL" id="MK570508">
    <property type="protein sequence ID" value="QFG70491.1"/>
    <property type="molecule type" value="Genomic_DNA"/>
</dbReference>
<dbReference type="PANTHER" id="PTHR43443">
    <property type="entry name" value="3-HEXULOSE-6-PHOSPHATE ISOMERASE"/>
    <property type="match status" value="1"/>
</dbReference>
<gene>
    <name evidence="4" type="ORF">H2O1_2814</name>
    <name evidence="3" type="ORF">TSBSO38_1733</name>
</gene>
<dbReference type="RefSeq" id="WP_076425808.1">
    <property type="nucleotide sequence ID" value="NZ_JANKNW010000016.1"/>
</dbReference>
<sequence length="185" mass="19847">MKTTEYLHEILNEISCTAALISDSEADKLADQILSADQIFTSGAGRSGFMAKAFAMRMMHIGLNAYIVGETLTPPLQEGGLVIIGSGSGETKSLLHTAEKAKSLNGIITALTINPDSSLGKLADLTITIPGSPKEETGGDRKTIQPMGSLFEQTLLLFYDAVILKIMEKKELNSADMFTKHANLE</sequence>
<dbReference type="GO" id="GO:0097367">
    <property type="term" value="F:carbohydrate derivative binding"/>
    <property type="evidence" value="ECO:0007669"/>
    <property type="project" value="InterPro"/>
</dbReference>
<dbReference type="PANTHER" id="PTHR43443:SF1">
    <property type="entry name" value="3-HEXULOSE-6-PHOSPHATE ISOMERASE"/>
    <property type="match status" value="1"/>
</dbReference>
<dbReference type="EC" id="5.3.1.27" evidence="3"/>
<dbReference type="InterPro" id="IPR046348">
    <property type="entry name" value="SIS_dom_sf"/>
</dbReference>
<dbReference type="Pfam" id="PF01380">
    <property type="entry name" value="SIS"/>
    <property type="match status" value="1"/>
</dbReference>
<dbReference type="NCBIfam" id="TIGR03127">
    <property type="entry name" value="RuMP_HxlB"/>
    <property type="match status" value="1"/>
</dbReference>
<reference evidence="4" key="2">
    <citation type="submission" date="2019-02" db="EMBL/GenBank/DDBJ databases">
        <title>Surfactin genes in H2O-1 strain.</title>
        <authorList>
            <person name="Seldin L."/>
        </authorList>
    </citation>
    <scope>NUCLEOTIDE SEQUENCE</scope>
    <source>
        <strain evidence="4">H2O-1</strain>
    </source>
</reference>
<dbReference type="InterPro" id="IPR017552">
    <property type="entry name" value="PHI/rmpB"/>
</dbReference>
<proteinExistence type="inferred from homology"/>
<dbReference type="GO" id="GO:1901135">
    <property type="term" value="P:carbohydrate derivative metabolic process"/>
    <property type="evidence" value="ECO:0007669"/>
    <property type="project" value="InterPro"/>
</dbReference>
<dbReference type="GO" id="GO:0043800">
    <property type="term" value="F:6-phospho-3-hexuloisomerase activity"/>
    <property type="evidence" value="ECO:0007669"/>
    <property type="project" value="UniProtKB-EC"/>
</dbReference>
<accession>A0A5P6A7K5</accession>
<dbReference type="SUPFAM" id="SSF53697">
    <property type="entry name" value="SIS domain"/>
    <property type="match status" value="1"/>
</dbReference>
<dbReference type="EMBL" id="MK570509">
    <property type="protein sequence ID" value="QFG70534.1"/>
    <property type="molecule type" value="Genomic_DNA"/>
</dbReference>